<organism evidence="6 7">
    <name type="scientific">candidate division WOR-3 bacterium</name>
    <dbReference type="NCBI Taxonomy" id="2052148"/>
    <lineage>
        <taxon>Bacteria</taxon>
        <taxon>Bacteria division WOR-3</taxon>
    </lineage>
</organism>
<feature type="domain" description="Glycosyltransferase 2-like" evidence="5">
    <location>
        <begin position="4"/>
        <end position="148"/>
    </location>
</feature>
<dbReference type="EMBL" id="DMZY01000238">
    <property type="protein sequence ID" value="HAV93111.1"/>
    <property type="molecule type" value="Genomic_DNA"/>
</dbReference>
<evidence type="ECO:0000256" key="1">
    <source>
        <dbReference type="ARBA" id="ARBA00006739"/>
    </source>
</evidence>
<dbReference type="InterPro" id="IPR001173">
    <property type="entry name" value="Glyco_trans_2-like"/>
</dbReference>
<gene>
    <name evidence="6" type="ORF">DCW38_08035</name>
</gene>
<dbReference type="AlphaFoldDB" id="A0A350HC45"/>
<keyword evidence="3" id="KW-0808">Transferase</keyword>
<keyword evidence="4" id="KW-0812">Transmembrane</keyword>
<dbReference type="PANTHER" id="PTHR43179:SF12">
    <property type="entry name" value="GALACTOFURANOSYLTRANSFERASE GLFT2"/>
    <property type="match status" value="1"/>
</dbReference>
<reference evidence="6 7" key="1">
    <citation type="journal article" date="2018" name="Nat. Biotechnol.">
        <title>A standardized bacterial taxonomy based on genome phylogeny substantially revises the tree of life.</title>
        <authorList>
            <person name="Parks D.H."/>
            <person name="Chuvochina M."/>
            <person name="Waite D.W."/>
            <person name="Rinke C."/>
            <person name="Skarshewski A."/>
            <person name="Chaumeil P.A."/>
            <person name="Hugenholtz P."/>
        </authorList>
    </citation>
    <scope>NUCLEOTIDE SEQUENCE [LARGE SCALE GENOMIC DNA]</scope>
    <source>
        <strain evidence="6">UBA9956</strain>
    </source>
</reference>
<evidence type="ECO:0000256" key="3">
    <source>
        <dbReference type="ARBA" id="ARBA00022679"/>
    </source>
</evidence>
<sequence length="268" mass="31436">MKYSVIIPFYSHTIEETVRQAERRDDTEIIAVITGHKALNLTSKVLKIIKCDKCGYGAAVNRGAKHSEGGSLIIMNDDVILDNSFFEILDTINADAIVPTVYNFNTGEIESTHSSLDFLWYNKLKKEPPKHKNSHIPGSIFIIKKRLLFDCGAFDEDYFMYYEDVDLSLRIEKMAAVHYSERLKSSHKQSFSDFKRKKYYLQKNRLLFIVKNCKKNMLPLFFFYFMTFEMIIMTYQCIISKSLEPIRARWGFLKECRRFMEKRDADSN</sequence>
<feature type="transmembrane region" description="Helical" evidence="4">
    <location>
        <begin position="217"/>
        <end position="239"/>
    </location>
</feature>
<evidence type="ECO:0000313" key="6">
    <source>
        <dbReference type="EMBL" id="HAV93111.1"/>
    </source>
</evidence>
<proteinExistence type="inferred from homology"/>
<evidence type="ECO:0000259" key="5">
    <source>
        <dbReference type="Pfam" id="PF00535"/>
    </source>
</evidence>
<comment type="caution">
    <text evidence="6">The sequence shown here is derived from an EMBL/GenBank/DDBJ whole genome shotgun (WGS) entry which is preliminary data.</text>
</comment>
<dbReference type="InterPro" id="IPR029044">
    <property type="entry name" value="Nucleotide-diphossugar_trans"/>
</dbReference>
<keyword evidence="4" id="KW-1133">Transmembrane helix</keyword>
<evidence type="ECO:0000313" key="7">
    <source>
        <dbReference type="Proteomes" id="UP000264062"/>
    </source>
</evidence>
<protein>
    <recommendedName>
        <fullName evidence="5">Glycosyltransferase 2-like domain-containing protein</fullName>
    </recommendedName>
</protein>
<keyword evidence="4" id="KW-0472">Membrane</keyword>
<name>A0A350HC45_UNCW3</name>
<dbReference type="SUPFAM" id="SSF53448">
    <property type="entry name" value="Nucleotide-diphospho-sugar transferases"/>
    <property type="match status" value="1"/>
</dbReference>
<accession>A0A350HC45</accession>
<evidence type="ECO:0000256" key="2">
    <source>
        <dbReference type="ARBA" id="ARBA00022676"/>
    </source>
</evidence>
<dbReference type="GO" id="GO:0016757">
    <property type="term" value="F:glycosyltransferase activity"/>
    <property type="evidence" value="ECO:0007669"/>
    <property type="project" value="UniProtKB-KW"/>
</dbReference>
<keyword evidence="2" id="KW-0328">Glycosyltransferase</keyword>
<dbReference type="Pfam" id="PF00535">
    <property type="entry name" value="Glycos_transf_2"/>
    <property type="match status" value="1"/>
</dbReference>
<dbReference type="PANTHER" id="PTHR43179">
    <property type="entry name" value="RHAMNOSYLTRANSFERASE WBBL"/>
    <property type="match status" value="1"/>
</dbReference>
<dbReference type="Proteomes" id="UP000264062">
    <property type="component" value="Unassembled WGS sequence"/>
</dbReference>
<dbReference type="Gene3D" id="3.90.550.10">
    <property type="entry name" value="Spore Coat Polysaccharide Biosynthesis Protein SpsA, Chain A"/>
    <property type="match status" value="1"/>
</dbReference>
<evidence type="ECO:0000256" key="4">
    <source>
        <dbReference type="SAM" id="Phobius"/>
    </source>
</evidence>
<comment type="similarity">
    <text evidence="1">Belongs to the glycosyltransferase 2 family.</text>
</comment>